<name>A0A183PIE3_9TREM</name>
<organism evidence="1 2">
    <name type="scientific">Schistosoma mattheei</name>
    <dbReference type="NCBI Taxonomy" id="31246"/>
    <lineage>
        <taxon>Eukaryota</taxon>
        <taxon>Metazoa</taxon>
        <taxon>Spiralia</taxon>
        <taxon>Lophotrochozoa</taxon>
        <taxon>Platyhelminthes</taxon>
        <taxon>Trematoda</taxon>
        <taxon>Digenea</taxon>
        <taxon>Strigeidida</taxon>
        <taxon>Schistosomatoidea</taxon>
        <taxon>Schistosomatidae</taxon>
        <taxon>Schistosoma</taxon>
    </lineage>
</organism>
<reference evidence="1 2" key="1">
    <citation type="submission" date="2018-11" db="EMBL/GenBank/DDBJ databases">
        <authorList>
            <consortium name="Pathogen Informatics"/>
        </authorList>
    </citation>
    <scope>NUCLEOTIDE SEQUENCE [LARGE SCALE GENOMIC DNA]</scope>
    <source>
        <strain>Denwood</strain>
        <strain evidence="2">Zambia</strain>
    </source>
</reference>
<dbReference type="Proteomes" id="UP000269396">
    <property type="component" value="Unassembled WGS sequence"/>
</dbReference>
<evidence type="ECO:0000313" key="2">
    <source>
        <dbReference type="Proteomes" id="UP000269396"/>
    </source>
</evidence>
<keyword evidence="2" id="KW-1185">Reference proteome</keyword>
<proteinExistence type="predicted"/>
<gene>
    <name evidence="1" type="ORF">SMTD_LOCUS14129</name>
</gene>
<accession>A0A183PIE3</accession>
<feature type="non-terminal residue" evidence="1">
    <location>
        <position position="1"/>
    </location>
</feature>
<protein>
    <submittedName>
        <fullName evidence="1">Uncharacterized protein</fullName>
    </submittedName>
</protein>
<evidence type="ECO:0000313" key="1">
    <source>
        <dbReference type="EMBL" id="VDP65021.1"/>
    </source>
</evidence>
<sequence>FSKLKDLIGLPLTCEVNIGSDELLLDVVEPFTVAVDSPDLGVAILLTCGDFERENLSDIPPILLNGDEFDRSVGGTLFLLNSESSNVQFKRTTSEPSSTVTVVLNITPRDPRLLKRLRCFGEFELGNGLEVELLRILVGIIVD</sequence>
<dbReference type="AlphaFoldDB" id="A0A183PIE3"/>
<dbReference type="EMBL" id="UZAL01034299">
    <property type="protein sequence ID" value="VDP65021.1"/>
    <property type="molecule type" value="Genomic_DNA"/>
</dbReference>